<reference evidence="2" key="1">
    <citation type="journal article" date="2014" name="Int. J. Syst. Evol. Microbiol.">
        <title>Complete genome sequence of Corynebacterium casei LMG S-19264T (=DSM 44701T), isolated from a smear-ripened cheese.</title>
        <authorList>
            <consortium name="US DOE Joint Genome Institute (JGI-PGF)"/>
            <person name="Walter F."/>
            <person name="Albersmeier A."/>
            <person name="Kalinowski J."/>
            <person name="Ruckert C."/>
        </authorList>
    </citation>
    <scope>NUCLEOTIDE SEQUENCE</scope>
    <source>
        <strain evidence="2">KCTC 42651</strain>
    </source>
</reference>
<dbReference type="InterPro" id="IPR029058">
    <property type="entry name" value="AB_hydrolase_fold"/>
</dbReference>
<evidence type="ECO:0000259" key="1">
    <source>
        <dbReference type="Pfam" id="PF01738"/>
    </source>
</evidence>
<gene>
    <name evidence="2" type="ORF">GCM10017083_30720</name>
</gene>
<dbReference type="PANTHER" id="PTHR46623">
    <property type="entry name" value="CARBOXYMETHYLENEBUTENOLIDASE-RELATED"/>
    <property type="match status" value="1"/>
</dbReference>
<comment type="caution">
    <text evidence="2">The sequence shown here is derived from an EMBL/GenBank/DDBJ whole genome shotgun (WGS) entry which is preliminary data.</text>
</comment>
<dbReference type="Pfam" id="PF01738">
    <property type="entry name" value="DLH"/>
    <property type="match status" value="1"/>
</dbReference>
<dbReference type="SUPFAM" id="SSF53474">
    <property type="entry name" value="alpha/beta-Hydrolases"/>
    <property type="match status" value="1"/>
</dbReference>
<dbReference type="Proteomes" id="UP000630353">
    <property type="component" value="Unassembled WGS sequence"/>
</dbReference>
<feature type="domain" description="Dienelactone hydrolase" evidence="1">
    <location>
        <begin position="15"/>
        <end position="219"/>
    </location>
</feature>
<dbReference type="PANTHER" id="PTHR46623:SF6">
    <property type="entry name" value="ALPHA_BETA-HYDROLASES SUPERFAMILY PROTEIN"/>
    <property type="match status" value="1"/>
</dbReference>
<dbReference type="AlphaFoldDB" id="A0A918XT54"/>
<proteinExistence type="predicted"/>
<name>A0A918XT54_9PROT</name>
<dbReference type="EMBL" id="BMZS01000007">
    <property type="protein sequence ID" value="GHD53861.1"/>
    <property type="molecule type" value="Genomic_DNA"/>
</dbReference>
<sequence length="222" mass="23723">MADTLTLTAEDGHKFAAYLAQPEGRPKGGVVVIQEIFGVNSHIRAVADDYAGQGYLAIAPALFDRVKPGIELGYSEDDITEGREIRGRVSNEDALLDIRAAAETVKSAGRIAAVGYCWGGTLAWLTATRLDGFAAVASYYGGGIGSFAAEQPHCPVILHFGENDHAIPMTEVDAVRKAHPELPVHVYPAGHGFNCDHRGSFEPKSAEIARERTLAFFAKSLG</sequence>
<accession>A0A918XT54</accession>
<dbReference type="GO" id="GO:0016787">
    <property type="term" value="F:hydrolase activity"/>
    <property type="evidence" value="ECO:0007669"/>
    <property type="project" value="InterPro"/>
</dbReference>
<dbReference type="InterPro" id="IPR002925">
    <property type="entry name" value="Dienelactn_hydro"/>
</dbReference>
<dbReference type="RefSeq" id="WP_189991143.1">
    <property type="nucleotide sequence ID" value="NZ_BMZS01000007.1"/>
</dbReference>
<reference evidence="2" key="2">
    <citation type="submission" date="2020-09" db="EMBL/GenBank/DDBJ databases">
        <authorList>
            <person name="Sun Q."/>
            <person name="Kim S."/>
        </authorList>
    </citation>
    <scope>NUCLEOTIDE SEQUENCE</scope>
    <source>
        <strain evidence="2">KCTC 42651</strain>
    </source>
</reference>
<dbReference type="Gene3D" id="3.40.50.1820">
    <property type="entry name" value="alpha/beta hydrolase"/>
    <property type="match status" value="1"/>
</dbReference>
<protein>
    <submittedName>
        <fullName evidence="2">Carboxymethylenebutenolidase</fullName>
    </submittedName>
</protein>
<keyword evidence="3" id="KW-1185">Reference proteome</keyword>
<dbReference type="InterPro" id="IPR051049">
    <property type="entry name" value="Dienelactone_hydrolase-like"/>
</dbReference>
<evidence type="ECO:0000313" key="2">
    <source>
        <dbReference type="EMBL" id="GHD53861.1"/>
    </source>
</evidence>
<evidence type="ECO:0000313" key="3">
    <source>
        <dbReference type="Proteomes" id="UP000630353"/>
    </source>
</evidence>
<organism evidence="2 3">
    <name type="scientific">Thalassobaculum fulvum</name>
    <dbReference type="NCBI Taxonomy" id="1633335"/>
    <lineage>
        <taxon>Bacteria</taxon>
        <taxon>Pseudomonadati</taxon>
        <taxon>Pseudomonadota</taxon>
        <taxon>Alphaproteobacteria</taxon>
        <taxon>Rhodospirillales</taxon>
        <taxon>Thalassobaculaceae</taxon>
        <taxon>Thalassobaculum</taxon>
    </lineage>
</organism>